<feature type="binding site" evidence="7">
    <location>
        <position position="116"/>
    </location>
    <ligand>
        <name>Mg(2+)</name>
        <dbReference type="ChEBI" id="CHEBI:18420"/>
        <label>2</label>
    </ligand>
</feature>
<dbReference type="Proteomes" id="UP001168540">
    <property type="component" value="Unassembled WGS sequence"/>
</dbReference>
<dbReference type="EC" id="3.1.3.11" evidence="7"/>
<dbReference type="PANTHER" id="PTHR11556">
    <property type="entry name" value="FRUCTOSE-1,6-BISPHOSPHATASE-RELATED"/>
    <property type="match status" value="1"/>
</dbReference>
<feature type="domain" description="Fructose-1-6-bisphosphatase class 1 C-terminal" evidence="10">
    <location>
        <begin position="197"/>
        <end position="329"/>
    </location>
</feature>
<comment type="similarity">
    <text evidence="2 7 8">Belongs to the FBPase class 1 family.</text>
</comment>
<comment type="subcellular location">
    <subcellularLocation>
        <location evidence="7">Cytoplasm</location>
    </subcellularLocation>
</comment>
<keyword evidence="7" id="KW-0460">Magnesium</keyword>
<comment type="caution">
    <text evidence="7">Lacks conserved residue(s) required for the propagation of feature annotation.</text>
</comment>
<dbReference type="Gene3D" id="3.40.190.80">
    <property type="match status" value="1"/>
</dbReference>
<proteinExistence type="inferred from homology"/>
<dbReference type="Pfam" id="PF00316">
    <property type="entry name" value="FBPase"/>
    <property type="match status" value="1"/>
</dbReference>
<keyword evidence="5 7" id="KW-0119">Carbohydrate metabolism</keyword>
<evidence type="ECO:0000256" key="5">
    <source>
        <dbReference type="ARBA" id="ARBA00023277"/>
    </source>
</evidence>
<feature type="binding site" evidence="7">
    <location>
        <position position="91"/>
    </location>
    <ligand>
        <name>Mg(2+)</name>
        <dbReference type="ChEBI" id="CHEBI:18420"/>
        <label>1</label>
    </ligand>
</feature>
<dbReference type="InterPro" id="IPR000146">
    <property type="entry name" value="FBPase_class-1"/>
</dbReference>
<gene>
    <name evidence="7" type="primary">fbp</name>
    <name evidence="11" type="ORF">QU481_04850</name>
</gene>
<keyword evidence="3 7" id="KW-0963">Cytoplasm</keyword>
<evidence type="ECO:0000256" key="4">
    <source>
        <dbReference type="ARBA" id="ARBA00022801"/>
    </source>
</evidence>
<evidence type="ECO:0000256" key="1">
    <source>
        <dbReference type="ARBA" id="ARBA00001273"/>
    </source>
</evidence>
<feature type="binding site" evidence="7">
    <location>
        <begin position="116"/>
        <end position="119"/>
    </location>
    <ligand>
        <name>substrate</name>
    </ligand>
</feature>
<evidence type="ECO:0000256" key="8">
    <source>
        <dbReference type="RuleBase" id="RU000508"/>
    </source>
</evidence>
<evidence type="ECO:0000313" key="12">
    <source>
        <dbReference type="Proteomes" id="UP001168540"/>
    </source>
</evidence>
<evidence type="ECO:0000259" key="9">
    <source>
        <dbReference type="Pfam" id="PF00316"/>
    </source>
</evidence>
<protein>
    <recommendedName>
        <fullName evidence="7">Fructose-1,6-bisphosphatase class 1</fullName>
        <shortName evidence="7">FBPase class 1</shortName>
        <ecNumber evidence="7">3.1.3.11</ecNumber>
    </recommendedName>
    <alternativeName>
        <fullName evidence="7">D-fructose-1,6-bisphosphate 1-phosphohydrolase class 1</fullName>
    </alternativeName>
</protein>
<dbReference type="PIRSF" id="PIRSF500210">
    <property type="entry name" value="FBPtase"/>
    <property type="match status" value="1"/>
</dbReference>
<accession>A0ABT7XKB9</accession>
<dbReference type="InterPro" id="IPR028343">
    <property type="entry name" value="FBPtase"/>
</dbReference>
<sequence length="331" mass="36052">MSRIALARYLTEALQQGRLADAELARLIETVADICVSISHDVAQGALSGVLGEAGTGNVQGEQQKKLDVIANDRLLEGCEWTGLLAGMGSEEMDEPYPIKAEYPQGKYLLMFDPLDGSSNIDVNISVGTIFSILKKQGDAPLREADFLQPGTSQVAAGYVLYGPQTMLVLSFGHGVVGFTLDAGSGRFVLTHPEIKVPTATKEFAINMSNQRHWETPVQRWVSEMLAGSTGPRGKDFNMRWVASMVGEVHRILMRGGVFSYPRDAREPGKAGKLRLMYEANPMSFLIEQAGGAATNGRQRILDIQPEQLHQRVAVFLGSKDEVETVTGYHG</sequence>
<feature type="binding site" evidence="7">
    <location>
        <position position="279"/>
    </location>
    <ligand>
        <name>Mg(2+)</name>
        <dbReference type="ChEBI" id="CHEBI:18420"/>
        <label>2</label>
    </ligand>
</feature>
<dbReference type="EMBL" id="JAUEDK010000006">
    <property type="protein sequence ID" value="MDN0074218.1"/>
    <property type="molecule type" value="Genomic_DNA"/>
</dbReference>
<dbReference type="RefSeq" id="WP_289828773.1">
    <property type="nucleotide sequence ID" value="NZ_JAUEDK010000006.1"/>
</dbReference>
<comment type="subunit">
    <text evidence="7">Homotetramer.</text>
</comment>
<evidence type="ECO:0000259" key="10">
    <source>
        <dbReference type="Pfam" id="PF18913"/>
    </source>
</evidence>
<feature type="binding site" evidence="7">
    <location>
        <position position="207"/>
    </location>
    <ligand>
        <name>substrate</name>
    </ligand>
</feature>
<feature type="binding site" evidence="7">
    <location>
        <position position="115"/>
    </location>
    <ligand>
        <name>Mg(2+)</name>
        <dbReference type="ChEBI" id="CHEBI:18420"/>
        <label>1</label>
    </ligand>
</feature>
<evidence type="ECO:0000256" key="7">
    <source>
        <dbReference type="HAMAP-Rule" id="MF_01855"/>
    </source>
</evidence>
<comment type="cofactor">
    <cofactor evidence="7">
        <name>Mg(2+)</name>
        <dbReference type="ChEBI" id="CHEBI:18420"/>
    </cofactor>
    <text evidence="7">Binds 2 magnesium ions per subunit.</text>
</comment>
<keyword evidence="7" id="KW-0479">Metal-binding</keyword>
<dbReference type="PIRSF" id="PIRSF000904">
    <property type="entry name" value="FBPtase_SBPase"/>
    <property type="match status" value="1"/>
</dbReference>
<evidence type="ECO:0000313" key="11">
    <source>
        <dbReference type="EMBL" id="MDN0074218.1"/>
    </source>
</evidence>
<comment type="caution">
    <text evidence="11">The sequence shown here is derived from an EMBL/GenBank/DDBJ whole genome shotgun (WGS) entry which is preliminary data.</text>
</comment>
<keyword evidence="12" id="KW-1185">Reference proteome</keyword>
<comment type="catalytic activity">
    <reaction evidence="1 7">
        <text>beta-D-fructose 1,6-bisphosphate + H2O = beta-D-fructose 6-phosphate + phosphate</text>
        <dbReference type="Rhea" id="RHEA:11064"/>
        <dbReference type="ChEBI" id="CHEBI:15377"/>
        <dbReference type="ChEBI" id="CHEBI:32966"/>
        <dbReference type="ChEBI" id="CHEBI:43474"/>
        <dbReference type="ChEBI" id="CHEBI:57634"/>
        <dbReference type="EC" id="3.1.3.11"/>
    </reaction>
</comment>
<dbReference type="PRINTS" id="PR00115">
    <property type="entry name" value="F16BPHPHTASE"/>
</dbReference>
<dbReference type="HAMAP" id="MF_01855">
    <property type="entry name" value="FBPase_class1"/>
    <property type="match status" value="1"/>
</dbReference>
<dbReference type="PANTHER" id="PTHR11556:SF35">
    <property type="entry name" value="SEDOHEPTULOSE-1,7-BISPHOSPHATASE, CHLOROPLASTIC"/>
    <property type="match status" value="1"/>
</dbReference>
<dbReference type="GO" id="GO:0042132">
    <property type="term" value="F:fructose 1,6-bisphosphate 1-phosphatase activity"/>
    <property type="evidence" value="ECO:0007669"/>
    <property type="project" value="UniProtKB-EC"/>
</dbReference>
<organism evidence="11 12">
    <name type="scientific">Crenobacter oryzisoli</name>
    <dbReference type="NCBI Taxonomy" id="3056844"/>
    <lineage>
        <taxon>Bacteria</taxon>
        <taxon>Pseudomonadati</taxon>
        <taxon>Pseudomonadota</taxon>
        <taxon>Betaproteobacteria</taxon>
        <taxon>Neisseriales</taxon>
        <taxon>Neisseriaceae</taxon>
        <taxon>Crenobacter</taxon>
    </lineage>
</organism>
<comment type="pathway">
    <text evidence="6">Carbohydrate biosynthesis.</text>
</comment>
<feature type="binding site" evidence="7">
    <location>
        <position position="113"/>
    </location>
    <ligand>
        <name>Mg(2+)</name>
        <dbReference type="ChEBI" id="CHEBI:18420"/>
        <label>2</label>
    </ligand>
</feature>
<feature type="binding site" evidence="7">
    <location>
        <position position="273"/>
    </location>
    <ligand>
        <name>substrate</name>
    </ligand>
</feature>
<name>A0ABT7XKB9_9NEIS</name>
<dbReference type="NCBIfam" id="NF006780">
    <property type="entry name" value="PRK09293.1-4"/>
    <property type="match status" value="1"/>
</dbReference>
<evidence type="ECO:0000256" key="3">
    <source>
        <dbReference type="ARBA" id="ARBA00022490"/>
    </source>
</evidence>
<dbReference type="InterPro" id="IPR033391">
    <property type="entry name" value="FBPase_N"/>
</dbReference>
<dbReference type="Gene3D" id="3.30.540.10">
    <property type="entry name" value="Fructose-1,6-Bisphosphatase, subunit A, domain 1"/>
    <property type="match status" value="1"/>
</dbReference>
<dbReference type="SUPFAM" id="SSF56655">
    <property type="entry name" value="Carbohydrate phosphatase"/>
    <property type="match status" value="1"/>
</dbReference>
<dbReference type="Pfam" id="PF18913">
    <property type="entry name" value="FBPase_C"/>
    <property type="match status" value="1"/>
</dbReference>
<dbReference type="CDD" id="cd00354">
    <property type="entry name" value="FBPase"/>
    <property type="match status" value="1"/>
</dbReference>
<keyword evidence="4 7" id="KW-0378">Hydrolase</keyword>
<evidence type="ECO:0000256" key="2">
    <source>
        <dbReference type="ARBA" id="ARBA00010941"/>
    </source>
</evidence>
<feature type="domain" description="Fructose-1-6-bisphosphatase class I N-terminal" evidence="9">
    <location>
        <begin position="6"/>
        <end position="193"/>
    </location>
</feature>
<dbReference type="InterPro" id="IPR044015">
    <property type="entry name" value="FBPase_C_dom"/>
</dbReference>
<evidence type="ECO:0000256" key="6">
    <source>
        <dbReference type="ARBA" id="ARBA00024331"/>
    </source>
</evidence>
<dbReference type="NCBIfam" id="NF006779">
    <property type="entry name" value="PRK09293.1-3"/>
    <property type="match status" value="1"/>
</dbReference>
<reference evidence="11" key="1">
    <citation type="submission" date="2023-06" db="EMBL/GenBank/DDBJ databases">
        <authorList>
            <person name="Zhang S."/>
        </authorList>
    </citation>
    <scope>NUCLEOTIDE SEQUENCE</scope>
    <source>
        <strain evidence="11">SG2303</strain>
    </source>
</reference>
<feature type="binding site" evidence="7">
    <location>
        <position position="113"/>
    </location>
    <ligand>
        <name>Mg(2+)</name>
        <dbReference type="ChEBI" id="CHEBI:18420"/>
        <label>1</label>
    </ligand>
</feature>